<dbReference type="GeneID" id="93071566"/>
<proteinExistence type="predicted"/>
<sequence length="275" mass="31686">MWKQKLKICGINLTAYSVVLIIMAMLSICSRLYGQENPMLSPDHTKRIVLGIDTTKLPSFEYGKSFLSSHFDIISKKPEMLLNFHPDCTLNFPVGHSSLHKGEYSVGGIIHRFDKIDVWGRGRQENIIGVGVSNYAEVKTAYSPNYRWEFGISLYAHKLSIPRSSSNTFGIGTDVSYQFYPKTSLHLFGTYYRTYMLDMKPKRYLDGYHYGGYLSFDLAERWTMDMGMRCYGNNLFHQQWTVPIIRPSYKHNGSEINADFGGMFQQILKGLFFNH</sequence>
<evidence type="ECO:0000256" key="1">
    <source>
        <dbReference type="SAM" id="Phobius"/>
    </source>
</evidence>
<keyword evidence="1" id="KW-0812">Transmembrane</keyword>
<dbReference type="STRING" id="483216.BACEGG_02153"/>
<feature type="transmembrane region" description="Helical" evidence="1">
    <location>
        <begin position="12"/>
        <end position="33"/>
    </location>
</feature>
<organism evidence="2 3">
    <name type="scientific">Bacteroides eggerthii</name>
    <dbReference type="NCBI Taxonomy" id="28111"/>
    <lineage>
        <taxon>Bacteria</taxon>
        <taxon>Pseudomonadati</taxon>
        <taxon>Bacteroidota</taxon>
        <taxon>Bacteroidia</taxon>
        <taxon>Bacteroidales</taxon>
        <taxon>Bacteroidaceae</taxon>
        <taxon>Bacteroides</taxon>
    </lineage>
</organism>
<protein>
    <submittedName>
        <fullName evidence="2">Uncharacterized protein</fullName>
    </submittedName>
</protein>
<evidence type="ECO:0000313" key="3">
    <source>
        <dbReference type="Proteomes" id="UP000254424"/>
    </source>
</evidence>
<keyword evidence="1" id="KW-0472">Membrane</keyword>
<accession>A0A380YMB6</accession>
<dbReference type="OrthoDB" id="1042603at2"/>
<reference evidence="2 3" key="1">
    <citation type="submission" date="2018-06" db="EMBL/GenBank/DDBJ databases">
        <authorList>
            <consortium name="Pathogen Informatics"/>
            <person name="Doyle S."/>
        </authorList>
    </citation>
    <scope>NUCLEOTIDE SEQUENCE [LARGE SCALE GENOMIC DNA]</scope>
    <source>
        <strain evidence="2 3">NCTC11155</strain>
    </source>
</reference>
<dbReference type="AlphaFoldDB" id="A0A380YMB6"/>
<dbReference type="EMBL" id="UFSX01000001">
    <property type="protein sequence ID" value="SUV29677.1"/>
    <property type="molecule type" value="Genomic_DNA"/>
</dbReference>
<name>A0A380YMB6_9BACE</name>
<dbReference type="Proteomes" id="UP000254424">
    <property type="component" value="Unassembled WGS sequence"/>
</dbReference>
<evidence type="ECO:0000313" key="2">
    <source>
        <dbReference type="EMBL" id="SUV29677.1"/>
    </source>
</evidence>
<gene>
    <name evidence="2" type="ORF">NCTC11155_01667</name>
</gene>
<dbReference type="RefSeq" id="WP_004290477.1">
    <property type="nucleotide sequence ID" value="NZ_CABKNQ010000018.1"/>
</dbReference>
<keyword evidence="1" id="KW-1133">Transmembrane helix</keyword>